<proteinExistence type="predicted"/>
<dbReference type="InterPro" id="IPR011761">
    <property type="entry name" value="ATP-grasp"/>
</dbReference>
<dbReference type="RefSeq" id="WP_195001065.1">
    <property type="nucleotide sequence ID" value="NZ_JADLQN010000001.1"/>
</dbReference>
<keyword evidence="1" id="KW-0067">ATP-binding</keyword>
<evidence type="ECO:0000313" key="3">
    <source>
        <dbReference type="EMBL" id="MBF6354279.1"/>
    </source>
</evidence>
<dbReference type="Gene3D" id="3.30.470.20">
    <property type="entry name" value="ATP-grasp fold, B domain"/>
    <property type="match status" value="1"/>
</dbReference>
<comment type="caution">
    <text evidence="3">The sequence shown here is derived from an EMBL/GenBank/DDBJ whole genome shotgun (WGS) entry which is preliminary data.</text>
</comment>
<organism evidence="3 4">
    <name type="scientific">Nocardia higoensis</name>
    <dbReference type="NCBI Taxonomy" id="228599"/>
    <lineage>
        <taxon>Bacteria</taxon>
        <taxon>Bacillati</taxon>
        <taxon>Actinomycetota</taxon>
        <taxon>Actinomycetes</taxon>
        <taxon>Mycobacteriales</taxon>
        <taxon>Nocardiaceae</taxon>
        <taxon>Nocardia</taxon>
    </lineage>
</organism>
<evidence type="ECO:0000259" key="2">
    <source>
        <dbReference type="PROSITE" id="PS50975"/>
    </source>
</evidence>
<dbReference type="PANTHER" id="PTHR21621:SF0">
    <property type="entry name" value="BETA-CITRYLGLUTAMATE SYNTHASE B-RELATED"/>
    <property type="match status" value="1"/>
</dbReference>
<keyword evidence="4" id="KW-1185">Reference proteome</keyword>
<dbReference type="PROSITE" id="PS50975">
    <property type="entry name" value="ATP_GRASP"/>
    <property type="match status" value="1"/>
</dbReference>
<evidence type="ECO:0000256" key="1">
    <source>
        <dbReference type="PROSITE-ProRule" id="PRU00409"/>
    </source>
</evidence>
<dbReference type="Proteomes" id="UP000707731">
    <property type="component" value="Unassembled WGS sequence"/>
</dbReference>
<dbReference type="SUPFAM" id="SSF56059">
    <property type="entry name" value="Glutathione synthetase ATP-binding domain-like"/>
    <property type="match status" value="1"/>
</dbReference>
<dbReference type="EMBL" id="JADLQN010000001">
    <property type="protein sequence ID" value="MBF6354279.1"/>
    <property type="molecule type" value="Genomic_DNA"/>
</dbReference>
<evidence type="ECO:0000313" key="4">
    <source>
        <dbReference type="Proteomes" id="UP000707731"/>
    </source>
</evidence>
<reference evidence="3 4" key="1">
    <citation type="submission" date="2020-10" db="EMBL/GenBank/DDBJ databases">
        <title>Identification of Nocardia species via Next-generation sequencing and recognition of intraspecies genetic diversity.</title>
        <authorList>
            <person name="Li P."/>
            <person name="Li P."/>
            <person name="Lu B."/>
        </authorList>
    </citation>
    <scope>NUCLEOTIDE SEQUENCE [LARGE SCALE GENOMIC DNA]</scope>
    <source>
        <strain evidence="3 4">BJ06-0143</strain>
    </source>
</reference>
<protein>
    <recommendedName>
        <fullName evidence="2">ATP-grasp domain-containing protein</fullName>
    </recommendedName>
</protein>
<gene>
    <name evidence="3" type="ORF">IU449_06945</name>
</gene>
<feature type="domain" description="ATP-grasp" evidence="2">
    <location>
        <begin position="135"/>
        <end position="315"/>
    </location>
</feature>
<keyword evidence="1" id="KW-0547">Nucleotide-binding</keyword>
<sequence>MNGSGRGPARRDSVLIVCDSADPHAAAVAEMVREIHGLDVIRFDPSDYPRTYGSFRVDRLGTARALTQTVGLDQVRSVWWRPLTPSRSAQIPGVDSDFEPDACDGFLEGMLWSIPARWVNDPGADRTASRRIVQWETAVRAGLRVPETLVTNDPDEARSFTESRPGPVVFKRDGTHRAACAQARIVGRDDLAQMSDIRRAPAAFQDYVQAECELRVVWVDGVEWTVRIDAAPGVARLFDRPRESVTFGVATLPASVSKSLSTLMGALGLGFGVLDLRIGLDGEYYFLEVDPRGRFDHLAAATGLPIFDSMADLLADDEMVTGR</sequence>
<dbReference type="PANTHER" id="PTHR21621">
    <property type="entry name" value="RIBOSOMAL PROTEIN S6 MODIFICATION PROTEIN"/>
    <property type="match status" value="1"/>
</dbReference>
<accession>A0ABS0D722</accession>
<name>A0ABS0D722_9NOCA</name>